<dbReference type="Gene3D" id="3.40.50.2020">
    <property type="match status" value="1"/>
</dbReference>
<comment type="pathway">
    <text evidence="5">Purine metabolism; XMP biosynthesis via salvage pathway; XMP from xanthine: step 1/1.</text>
</comment>
<dbReference type="InterPro" id="IPR050118">
    <property type="entry name" value="Pur/Pyrimidine_PRTase"/>
</dbReference>
<feature type="domain" description="Phosphoribosyltransferase" evidence="7">
    <location>
        <begin position="51"/>
        <end position="157"/>
    </location>
</feature>
<comment type="subcellular location">
    <subcellularLocation>
        <location evidence="5">Cytoplasm</location>
    </subcellularLocation>
</comment>
<dbReference type="InterPro" id="IPR029057">
    <property type="entry name" value="PRTase-like"/>
</dbReference>
<keyword evidence="9" id="KW-1185">Reference proteome</keyword>
<dbReference type="RefSeq" id="WP_078664606.1">
    <property type="nucleotide sequence ID" value="NZ_FUXM01000003.1"/>
</dbReference>
<evidence type="ECO:0000313" key="9">
    <source>
        <dbReference type="Proteomes" id="UP000189933"/>
    </source>
</evidence>
<dbReference type="NCBIfam" id="NF006671">
    <property type="entry name" value="PRK09219.1"/>
    <property type="match status" value="1"/>
</dbReference>
<keyword evidence="3 5" id="KW-0808">Transferase</keyword>
<dbReference type="EMBL" id="FUXM01000003">
    <property type="protein sequence ID" value="SJZ62893.1"/>
    <property type="molecule type" value="Genomic_DNA"/>
</dbReference>
<dbReference type="PANTHER" id="PTHR43864">
    <property type="entry name" value="HYPOXANTHINE/GUANINE PHOSPHORIBOSYLTRANSFERASE"/>
    <property type="match status" value="1"/>
</dbReference>
<dbReference type="EC" id="2.4.2.22" evidence="5 6"/>
<dbReference type="Pfam" id="PF00156">
    <property type="entry name" value="Pribosyltran"/>
    <property type="match status" value="1"/>
</dbReference>
<evidence type="ECO:0000256" key="5">
    <source>
        <dbReference type="HAMAP-Rule" id="MF_01184"/>
    </source>
</evidence>
<keyword evidence="1 5" id="KW-0963">Cytoplasm</keyword>
<dbReference type="AlphaFoldDB" id="A0A1T4M7C0"/>
<organism evidence="8 9">
    <name type="scientific">Carboxydocella sporoproducens DSM 16521</name>
    <dbReference type="NCBI Taxonomy" id="1121270"/>
    <lineage>
        <taxon>Bacteria</taxon>
        <taxon>Bacillati</taxon>
        <taxon>Bacillota</taxon>
        <taxon>Clostridia</taxon>
        <taxon>Eubacteriales</taxon>
        <taxon>Clostridiales Family XVI. Incertae Sedis</taxon>
        <taxon>Carboxydocella</taxon>
    </lineage>
</organism>
<evidence type="ECO:0000256" key="4">
    <source>
        <dbReference type="ARBA" id="ARBA00022726"/>
    </source>
</evidence>
<evidence type="ECO:0000256" key="2">
    <source>
        <dbReference type="ARBA" id="ARBA00022676"/>
    </source>
</evidence>
<comment type="function">
    <text evidence="5">Converts the preformed base xanthine, a product of nucleic acid breakdown, to xanthosine 5'-monophosphate (XMP), so it can be reused for RNA or DNA synthesis.</text>
</comment>
<dbReference type="HAMAP" id="MF_01184">
    <property type="entry name" value="XPRTase"/>
    <property type="match status" value="1"/>
</dbReference>
<dbReference type="NCBIfam" id="TIGR01744">
    <property type="entry name" value="XPRTase"/>
    <property type="match status" value="1"/>
</dbReference>
<dbReference type="GO" id="GO:0000310">
    <property type="term" value="F:xanthine phosphoribosyltransferase activity"/>
    <property type="evidence" value="ECO:0007669"/>
    <property type="project" value="UniProtKB-UniRule"/>
</dbReference>
<feature type="binding site" evidence="5">
    <location>
        <begin position="128"/>
        <end position="132"/>
    </location>
    <ligand>
        <name>5-phospho-alpha-D-ribose 1-diphosphate</name>
        <dbReference type="ChEBI" id="CHEBI:58017"/>
    </ligand>
</feature>
<accession>A0A1T4M7C0</accession>
<evidence type="ECO:0000256" key="1">
    <source>
        <dbReference type="ARBA" id="ARBA00022490"/>
    </source>
</evidence>
<dbReference type="SUPFAM" id="SSF53271">
    <property type="entry name" value="PRTase-like"/>
    <property type="match status" value="1"/>
</dbReference>
<dbReference type="OrthoDB" id="9790678at2"/>
<dbReference type="InterPro" id="IPR010079">
    <property type="entry name" value="Xanthine_PRibTrfase"/>
</dbReference>
<gene>
    <name evidence="5" type="primary">xpt</name>
    <name evidence="8" type="ORF">SAMN02745885_00467</name>
</gene>
<dbReference type="UniPathway" id="UPA00602">
    <property type="reaction ID" value="UER00658"/>
</dbReference>
<feature type="binding site" evidence="5">
    <location>
        <position position="27"/>
    </location>
    <ligand>
        <name>xanthine</name>
        <dbReference type="ChEBI" id="CHEBI:17712"/>
    </ligand>
</feature>
<protein>
    <recommendedName>
        <fullName evidence="5 6">Xanthine phosphoribosyltransferase</fullName>
        <shortName evidence="5">XPRTase</shortName>
        <ecNumber evidence="5 6">2.4.2.22</ecNumber>
    </recommendedName>
</protein>
<evidence type="ECO:0000313" key="8">
    <source>
        <dbReference type="EMBL" id="SJZ62893.1"/>
    </source>
</evidence>
<dbReference type="GO" id="GO:0046110">
    <property type="term" value="P:xanthine metabolic process"/>
    <property type="evidence" value="ECO:0007669"/>
    <property type="project" value="UniProtKB-UniRule"/>
</dbReference>
<dbReference type="InterPro" id="IPR000836">
    <property type="entry name" value="PRTase_dom"/>
</dbReference>
<evidence type="ECO:0000259" key="7">
    <source>
        <dbReference type="Pfam" id="PF00156"/>
    </source>
</evidence>
<sequence length="189" mass="20536">MELLKQRIREDGLLIGNNILKVDSFLNHQLDPQLLLELGREFARRFRPDGVTKILTVEASGIAVAVMVGLELGVPVLFAKKKQPSTLVEEVYAAEAFSFTKQEQVSVCVSRRYLTAEDRVLIIDDFLAQGAAAKALVSLVEQAGASLVGVGVVVEKAFQPGGKELREAGIRVEALARIGAFTEKGVEFV</sequence>
<feature type="binding site" evidence="5">
    <location>
        <position position="156"/>
    </location>
    <ligand>
        <name>xanthine</name>
        <dbReference type="ChEBI" id="CHEBI:17712"/>
    </ligand>
</feature>
<dbReference type="PANTHER" id="PTHR43864:SF1">
    <property type="entry name" value="XANTHINE PHOSPHORIBOSYLTRANSFERASE"/>
    <property type="match status" value="1"/>
</dbReference>
<dbReference type="CDD" id="cd06223">
    <property type="entry name" value="PRTases_typeI"/>
    <property type="match status" value="1"/>
</dbReference>
<comment type="subunit">
    <text evidence="5">Homodimer.</text>
</comment>
<keyword evidence="2 5" id="KW-0328">Glycosyltransferase</keyword>
<dbReference type="Proteomes" id="UP000189933">
    <property type="component" value="Unassembled WGS sequence"/>
</dbReference>
<evidence type="ECO:0000256" key="6">
    <source>
        <dbReference type="NCBIfam" id="TIGR01744"/>
    </source>
</evidence>
<name>A0A1T4M7C0_9FIRM</name>
<proteinExistence type="inferred from homology"/>
<reference evidence="9" key="1">
    <citation type="submission" date="2017-02" db="EMBL/GenBank/DDBJ databases">
        <authorList>
            <person name="Varghese N."/>
            <person name="Submissions S."/>
        </authorList>
    </citation>
    <scope>NUCLEOTIDE SEQUENCE [LARGE SCALE GENOMIC DNA]</scope>
    <source>
        <strain evidence="9">DSM 16521</strain>
    </source>
</reference>
<dbReference type="GO" id="GO:0006166">
    <property type="term" value="P:purine ribonucleoside salvage"/>
    <property type="evidence" value="ECO:0007669"/>
    <property type="project" value="UniProtKB-KW"/>
</dbReference>
<comment type="similarity">
    <text evidence="5">Belongs to the purine/pyrimidine phosphoribosyltransferase family. Xpt subfamily.</text>
</comment>
<evidence type="ECO:0000256" key="3">
    <source>
        <dbReference type="ARBA" id="ARBA00022679"/>
    </source>
</evidence>
<dbReference type="GO" id="GO:0032265">
    <property type="term" value="P:XMP salvage"/>
    <property type="evidence" value="ECO:0007669"/>
    <property type="project" value="UniProtKB-UniRule"/>
</dbReference>
<dbReference type="GO" id="GO:0005737">
    <property type="term" value="C:cytoplasm"/>
    <property type="evidence" value="ECO:0007669"/>
    <property type="project" value="UniProtKB-SubCell"/>
</dbReference>
<keyword evidence="4 5" id="KW-0660">Purine salvage</keyword>
<feature type="binding site" evidence="5">
    <location>
        <position position="20"/>
    </location>
    <ligand>
        <name>xanthine</name>
        <dbReference type="ChEBI" id="CHEBI:17712"/>
    </ligand>
</feature>
<comment type="catalytic activity">
    <reaction evidence="5">
        <text>XMP + diphosphate = xanthine + 5-phospho-alpha-D-ribose 1-diphosphate</text>
        <dbReference type="Rhea" id="RHEA:10800"/>
        <dbReference type="ChEBI" id="CHEBI:17712"/>
        <dbReference type="ChEBI" id="CHEBI:33019"/>
        <dbReference type="ChEBI" id="CHEBI:57464"/>
        <dbReference type="ChEBI" id="CHEBI:58017"/>
        <dbReference type="EC" id="2.4.2.22"/>
    </reaction>
</comment>